<evidence type="ECO:0000259" key="18">
    <source>
        <dbReference type="PROSITE" id="PS50235"/>
    </source>
</evidence>
<dbReference type="GO" id="GO:0006508">
    <property type="term" value="P:proteolysis"/>
    <property type="evidence" value="ECO:0007669"/>
    <property type="project" value="UniProtKB-KW"/>
</dbReference>
<keyword evidence="3 11" id="KW-0645">Protease</keyword>
<dbReference type="InterPro" id="IPR009060">
    <property type="entry name" value="UBA-like_sf"/>
</dbReference>
<sequence length="796" mass="87881">MSCPHVQQAQLQPPGPRSTVHREDCTQCFDSIDDPTGLNVCLSCYNGGCTGEQNHGRSHYQLTQHPLALNIRRTRKPKAERDEPPQKMSKLSIKAETEADKYDIGKMVICYSCDEEVDMAEKIVSKVVDGIMAAMTSARQTEVKAWEQELTPCGHTLCLEQDVPKQLEAQNLAHCASCDLKENLWLCLQCGNLGCGRAQFGGVGGNGHALAHFDAFNHPVAVKLGSITPEGTADIYCYACNDERVDPELATHLAYWGINIAEREKTEKSLTEMQIEQNLKWDFNMTTEDGKELKPVFGAGLTGLKNLGNSCYLNSILQCLFTLPIFRRRYAIQDRPANSLNPAEDLEIQLRKIADGLLSGRYSKADPDVVASHGSADIPHQRGLAPAMLKELIGKGHGEFSTMRQQDAFELLLHLFKIITRSQHAPLDDPVSAFKFAMEQRLQCLSCKKVSYRTDIQDNISVPVPVRRIKGTSVDMEADREGGAEVGAKKDAFEPVPIKECLDIFTSDEFIEYTCKACGAKEGAKKCSKFKTFPAVLAVNARRFEVINWVPTKLDIPVVVEDAPFSLDDYISKGVQPSEEELPEDAAEGSSQPKFVPNASSMQILQEMGFPEVRCVKALYNVGNADADTAMNWIFAHMDDADIDAPLKLEGESKGASVAIDPESLELLSAMGFTTAQAKKALKETGGNMERAVEWLFSHPSDMGKVEESGAGAAAKKTTEAVIPGITELPARFQLDSIVCHKGGSIHSGHYVAFVRKHLNTDDKDAWILFNDEKVVKAVDVDEMKKFAYIYFFKRV</sequence>
<evidence type="ECO:0000256" key="14">
    <source>
        <dbReference type="PROSITE-ProRule" id="PRU00502"/>
    </source>
</evidence>
<dbReference type="GO" id="GO:0005634">
    <property type="term" value="C:nucleus"/>
    <property type="evidence" value="ECO:0007669"/>
    <property type="project" value="TreeGrafter"/>
</dbReference>
<dbReference type="CDD" id="cd14386">
    <property type="entry name" value="UBA2_UBP5"/>
    <property type="match status" value="1"/>
</dbReference>
<dbReference type="Pfam" id="PF17807">
    <property type="entry name" value="zf-UBP_var"/>
    <property type="match status" value="1"/>
</dbReference>
<keyword evidence="10 11" id="KW-0862">Zinc</keyword>
<evidence type="ECO:0000259" key="19">
    <source>
        <dbReference type="PROSITE" id="PS50271"/>
    </source>
</evidence>
<evidence type="ECO:0000256" key="2">
    <source>
        <dbReference type="ARBA" id="ARBA00009085"/>
    </source>
</evidence>
<evidence type="ECO:0000313" key="21">
    <source>
        <dbReference type="Proteomes" id="UP000267821"/>
    </source>
</evidence>
<evidence type="ECO:0000256" key="16">
    <source>
        <dbReference type="SAM" id="MobiDB-lite"/>
    </source>
</evidence>
<dbReference type="InterPro" id="IPR041432">
    <property type="entry name" value="UBP13_Znf-UBP_var"/>
</dbReference>
<dbReference type="InterPro" id="IPR001394">
    <property type="entry name" value="Peptidase_C19_UCH"/>
</dbReference>
<feature type="domain" description="UBA" evidence="17">
    <location>
        <begin position="659"/>
        <end position="699"/>
    </location>
</feature>
<dbReference type="CDD" id="cd02658">
    <property type="entry name" value="Peptidase_C19B"/>
    <property type="match status" value="1"/>
</dbReference>
<dbReference type="InterPro" id="IPR028889">
    <property type="entry name" value="USP"/>
</dbReference>
<dbReference type="Pfam" id="PF00627">
    <property type="entry name" value="UBA"/>
    <property type="match status" value="2"/>
</dbReference>
<dbReference type="FunFam" id="3.90.70.10:FF:000235">
    <property type="entry name" value="Ubiquitin carboxyl-terminal hydrolase"/>
    <property type="match status" value="1"/>
</dbReference>
<dbReference type="PROSITE" id="PS50235">
    <property type="entry name" value="USP_3"/>
    <property type="match status" value="1"/>
</dbReference>
<dbReference type="PROSITE" id="PS50030">
    <property type="entry name" value="UBA"/>
    <property type="match status" value="2"/>
</dbReference>
<dbReference type="InterPro" id="IPR013083">
    <property type="entry name" value="Znf_RING/FYVE/PHD"/>
</dbReference>
<dbReference type="Gene3D" id="1.10.8.10">
    <property type="entry name" value="DNA helicase RuvA subunit, C-terminal domain"/>
    <property type="match status" value="2"/>
</dbReference>
<evidence type="ECO:0000256" key="3">
    <source>
        <dbReference type="ARBA" id="ARBA00022670"/>
    </source>
</evidence>
<dbReference type="EMBL" id="ML121527">
    <property type="protein sequence ID" value="RPB29583.1"/>
    <property type="molecule type" value="Genomic_DNA"/>
</dbReference>
<dbReference type="InterPro" id="IPR038765">
    <property type="entry name" value="Papain-like_cys_pep_sf"/>
</dbReference>
<feature type="domain" description="USP" evidence="18">
    <location>
        <begin position="302"/>
        <end position="796"/>
    </location>
</feature>
<feature type="binding site" evidence="13">
    <location>
        <position position="195"/>
    </location>
    <ligand>
        <name>Zn(2+)</name>
        <dbReference type="ChEBI" id="CHEBI:29105"/>
    </ligand>
</feature>
<evidence type="ECO:0000256" key="10">
    <source>
        <dbReference type="ARBA" id="ARBA00022833"/>
    </source>
</evidence>
<proteinExistence type="inferred from homology"/>
<evidence type="ECO:0000256" key="7">
    <source>
        <dbReference type="ARBA" id="ARBA00022786"/>
    </source>
</evidence>
<keyword evidence="6 14" id="KW-0863">Zinc-finger</keyword>
<evidence type="ECO:0000256" key="8">
    <source>
        <dbReference type="ARBA" id="ARBA00022801"/>
    </source>
</evidence>
<reference evidence="20 21" key="1">
    <citation type="journal article" date="2018" name="Nat. Ecol. Evol.">
        <title>Pezizomycetes genomes reveal the molecular basis of ectomycorrhizal truffle lifestyle.</title>
        <authorList>
            <person name="Murat C."/>
            <person name="Payen T."/>
            <person name="Noel B."/>
            <person name="Kuo A."/>
            <person name="Morin E."/>
            <person name="Chen J."/>
            <person name="Kohler A."/>
            <person name="Krizsan K."/>
            <person name="Balestrini R."/>
            <person name="Da Silva C."/>
            <person name="Montanini B."/>
            <person name="Hainaut M."/>
            <person name="Levati E."/>
            <person name="Barry K.W."/>
            <person name="Belfiori B."/>
            <person name="Cichocki N."/>
            <person name="Clum A."/>
            <person name="Dockter R.B."/>
            <person name="Fauchery L."/>
            <person name="Guy J."/>
            <person name="Iotti M."/>
            <person name="Le Tacon F."/>
            <person name="Lindquist E.A."/>
            <person name="Lipzen A."/>
            <person name="Malagnac F."/>
            <person name="Mello A."/>
            <person name="Molinier V."/>
            <person name="Miyauchi S."/>
            <person name="Poulain J."/>
            <person name="Riccioni C."/>
            <person name="Rubini A."/>
            <person name="Sitrit Y."/>
            <person name="Splivallo R."/>
            <person name="Traeger S."/>
            <person name="Wang M."/>
            <person name="Zifcakova L."/>
            <person name="Wipf D."/>
            <person name="Zambonelli A."/>
            <person name="Paolocci F."/>
            <person name="Nowrousian M."/>
            <person name="Ottonello S."/>
            <person name="Baldrian P."/>
            <person name="Spatafora J.W."/>
            <person name="Henrissat B."/>
            <person name="Nagy L.G."/>
            <person name="Aury J.M."/>
            <person name="Wincker P."/>
            <person name="Grigoriev I.V."/>
            <person name="Bonfante P."/>
            <person name="Martin F.M."/>
        </authorList>
    </citation>
    <scope>NUCLEOTIDE SEQUENCE [LARGE SCALE GENOMIC DNA]</scope>
    <source>
        <strain evidence="20 21">ATCC MYA-4762</strain>
    </source>
</reference>
<evidence type="ECO:0000256" key="4">
    <source>
        <dbReference type="ARBA" id="ARBA00022723"/>
    </source>
</evidence>
<evidence type="ECO:0000256" key="9">
    <source>
        <dbReference type="ARBA" id="ARBA00022807"/>
    </source>
</evidence>
<keyword evidence="7 11" id="KW-0833">Ubl conjugation pathway</keyword>
<evidence type="ECO:0000313" key="20">
    <source>
        <dbReference type="EMBL" id="RPB29583.1"/>
    </source>
</evidence>
<dbReference type="InParanoid" id="A0A3N4M338"/>
<feature type="binding site" evidence="13">
    <location>
        <position position="208"/>
    </location>
    <ligand>
        <name>Zn(2+)</name>
        <dbReference type="ChEBI" id="CHEBI:29105"/>
    </ligand>
</feature>
<organism evidence="20 21">
    <name type="scientific">Terfezia boudieri ATCC MYA-4762</name>
    <dbReference type="NCBI Taxonomy" id="1051890"/>
    <lineage>
        <taxon>Eukaryota</taxon>
        <taxon>Fungi</taxon>
        <taxon>Dikarya</taxon>
        <taxon>Ascomycota</taxon>
        <taxon>Pezizomycotina</taxon>
        <taxon>Pezizomycetes</taxon>
        <taxon>Pezizales</taxon>
        <taxon>Pezizaceae</taxon>
        <taxon>Terfezia</taxon>
    </lineage>
</organism>
<dbReference type="SUPFAM" id="SSF54001">
    <property type="entry name" value="Cysteine proteinases"/>
    <property type="match status" value="1"/>
</dbReference>
<keyword evidence="9 11" id="KW-0788">Thiol protease</keyword>
<keyword evidence="8 11" id="KW-0378">Hydrolase</keyword>
<dbReference type="EC" id="3.4.19.12" evidence="11 15"/>
<feature type="active site" description="Proton acceptor" evidence="12">
    <location>
        <position position="750"/>
    </location>
</feature>
<dbReference type="Gene3D" id="3.30.40.10">
    <property type="entry name" value="Zinc/RING finger domain, C3HC4 (zinc finger)"/>
    <property type="match status" value="2"/>
</dbReference>
<feature type="region of interest" description="Disordered" evidence="16">
    <location>
        <begin position="62"/>
        <end position="90"/>
    </location>
</feature>
<dbReference type="PANTHER" id="PTHR24006:SF664">
    <property type="entry name" value="UBIQUITIN CARBOXYL-TERMINAL HYDROLASE"/>
    <property type="match status" value="1"/>
</dbReference>
<dbReference type="Pfam" id="PF02148">
    <property type="entry name" value="zf-UBP"/>
    <property type="match status" value="1"/>
</dbReference>
<dbReference type="GO" id="GO:0005829">
    <property type="term" value="C:cytosol"/>
    <property type="evidence" value="ECO:0007669"/>
    <property type="project" value="TreeGrafter"/>
</dbReference>
<evidence type="ECO:0000256" key="12">
    <source>
        <dbReference type="PIRSR" id="PIRSR016308-1"/>
    </source>
</evidence>
<feature type="active site" description="Nucleophile" evidence="12">
    <location>
        <position position="311"/>
    </location>
</feature>
<dbReference type="PIRSF" id="PIRSF016308">
    <property type="entry name" value="UBP"/>
    <property type="match status" value="1"/>
</dbReference>
<protein>
    <recommendedName>
        <fullName evidence="11 15">Ubiquitin carboxyl-terminal hydrolase</fullName>
        <ecNumber evidence="11 15">3.4.19.12</ecNumber>
    </recommendedName>
</protein>
<dbReference type="FunFam" id="3.30.40.10:FF:000396">
    <property type="entry name" value="Ubiquitin carboxyl-terminal hydrolase"/>
    <property type="match status" value="1"/>
</dbReference>
<dbReference type="AlphaFoldDB" id="A0A3N4M338"/>
<evidence type="ECO:0000256" key="13">
    <source>
        <dbReference type="PIRSR" id="PIRSR016308-3"/>
    </source>
</evidence>
<feature type="domain" description="UBP-type" evidence="19">
    <location>
        <begin position="151"/>
        <end position="260"/>
    </location>
</feature>
<dbReference type="STRING" id="1051890.A0A3N4M338"/>
<keyword evidence="4 11" id="KW-0479">Metal-binding</keyword>
<gene>
    <name evidence="20" type="ORF">L211DRAFT_872951</name>
</gene>
<dbReference type="FunFam" id="3.30.40.10:FF:000587">
    <property type="entry name" value="Ubiquitin carboxyl-terminal hydrolase"/>
    <property type="match status" value="1"/>
</dbReference>
<feature type="domain" description="UBP-type" evidence="19">
    <location>
        <begin position="1"/>
        <end position="108"/>
    </location>
</feature>
<dbReference type="SMART" id="SM00290">
    <property type="entry name" value="ZnF_UBP"/>
    <property type="match status" value="2"/>
</dbReference>
<dbReference type="OrthoDB" id="361536at2759"/>
<dbReference type="InterPro" id="IPR018200">
    <property type="entry name" value="USP_CS"/>
</dbReference>
<evidence type="ECO:0000256" key="1">
    <source>
        <dbReference type="ARBA" id="ARBA00000707"/>
    </source>
</evidence>
<dbReference type="PANTHER" id="PTHR24006">
    <property type="entry name" value="UBIQUITIN CARBOXYL-TERMINAL HYDROLASE"/>
    <property type="match status" value="1"/>
</dbReference>
<dbReference type="InterPro" id="IPR015940">
    <property type="entry name" value="UBA"/>
</dbReference>
<evidence type="ECO:0000256" key="11">
    <source>
        <dbReference type="PIRNR" id="PIRNR016308"/>
    </source>
</evidence>
<dbReference type="SMART" id="SM00165">
    <property type="entry name" value="UBA"/>
    <property type="match status" value="2"/>
</dbReference>
<feature type="binding site" evidence="13">
    <location>
        <position position="178"/>
    </location>
    <ligand>
        <name>Zn(2+)</name>
        <dbReference type="ChEBI" id="CHEBI:29105"/>
    </ligand>
</feature>
<dbReference type="GO" id="GO:0008270">
    <property type="term" value="F:zinc ion binding"/>
    <property type="evidence" value="ECO:0007669"/>
    <property type="project" value="UniProtKB-UniRule"/>
</dbReference>
<keyword evidence="5" id="KW-0677">Repeat</keyword>
<dbReference type="InterPro" id="IPR001607">
    <property type="entry name" value="Znf_UBP"/>
</dbReference>
<comment type="similarity">
    <text evidence="2 11 15">Belongs to the peptidase C19 family.</text>
</comment>
<dbReference type="SUPFAM" id="SSF46934">
    <property type="entry name" value="UBA-like"/>
    <property type="match status" value="1"/>
</dbReference>
<keyword evidence="21" id="KW-1185">Reference proteome</keyword>
<dbReference type="Pfam" id="PF00443">
    <property type="entry name" value="UCH"/>
    <property type="match status" value="1"/>
</dbReference>
<name>A0A3N4M338_9PEZI</name>
<evidence type="ECO:0000256" key="15">
    <source>
        <dbReference type="RuleBase" id="RU366025"/>
    </source>
</evidence>
<dbReference type="InterPro" id="IPR016652">
    <property type="entry name" value="Ubiquitinyl_hydrolase"/>
</dbReference>
<dbReference type="Gene3D" id="3.90.70.10">
    <property type="entry name" value="Cysteine proteinases"/>
    <property type="match status" value="2"/>
</dbReference>
<dbReference type="PROSITE" id="PS00973">
    <property type="entry name" value="USP_2"/>
    <property type="match status" value="1"/>
</dbReference>
<dbReference type="PROSITE" id="PS00972">
    <property type="entry name" value="USP_1"/>
    <property type="match status" value="1"/>
</dbReference>
<dbReference type="SUPFAM" id="SSF57850">
    <property type="entry name" value="RING/U-box"/>
    <property type="match status" value="2"/>
</dbReference>
<feature type="domain" description="UBA" evidence="17">
    <location>
        <begin position="590"/>
        <end position="637"/>
    </location>
</feature>
<accession>A0A3N4M338</accession>
<dbReference type="GO" id="GO:0016579">
    <property type="term" value="P:protein deubiquitination"/>
    <property type="evidence" value="ECO:0007669"/>
    <property type="project" value="InterPro"/>
</dbReference>
<evidence type="ECO:0000259" key="17">
    <source>
        <dbReference type="PROSITE" id="PS50030"/>
    </source>
</evidence>
<dbReference type="PROSITE" id="PS50271">
    <property type="entry name" value="ZF_UBP"/>
    <property type="match status" value="2"/>
</dbReference>
<dbReference type="FunCoup" id="A0A3N4M338">
    <property type="interactions" value="1000"/>
</dbReference>
<dbReference type="InterPro" id="IPR050164">
    <property type="entry name" value="Peptidase_C19"/>
</dbReference>
<dbReference type="GO" id="GO:0004843">
    <property type="term" value="F:cysteine-type deubiquitinase activity"/>
    <property type="evidence" value="ECO:0007669"/>
    <property type="project" value="UniProtKB-UniRule"/>
</dbReference>
<dbReference type="FunFam" id="1.10.8.10:FF:000086">
    <property type="entry name" value="Ubiquitin carboxyl-terminal hydrolase"/>
    <property type="match status" value="1"/>
</dbReference>
<evidence type="ECO:0000256" key="6">
    <source>
        <dbReference type="ARBA" id="ARBA00022771"/>
    </source>
</evidence>
<comment type="catalytic activity">
    <reaction evidence="1 11 15">
        <text>Thiol-dependent hydrolysis of ester, thioester, amide, peptide and isopeptide bonds formed by the C-terminal Gly of ubiquitin (a 76-residue protein attached to proteins as an intracellular targeting signal).</text>
        <dbReference type="EC" id="3.4.19.12"/>
    </reaction>
</comment>
<dbReference type="Proteomes" id="UP000267821">
    <property type="component" value="Unassembled WGS sequence"/>
</dbReference>
<evidence type="ECO:0000256" key="5">
    <source>
        <dbReference type="ARBA" id="ARBA00022737"/>
    </source>
</evidence>
<dbReference type="CDD" id="cd14385">
    <property type="entry name" value="UBA1_spUBP14_like"/>
    <property type="match status" value="1"/>
</dbReference>
<feature type="binding site" evidence="13">
    <location>
        <position position="175"/>
    </location>
    <ligand>
        <name>Zn(2+)</name>
        <dbReference type="ChEBI" id="CHEBI:29105"/>
    </ligand>
</feature>